<comment type="caution">
    <text evidence="2">The sequence shown here is derived from an EMBL/GenBank/DDBJ whole genome shotgun (WGS) entry which is preliminary data.</text>
</comment>
<protein>
    <submittedName>
        <fullName evidence="2">Uncharacterized protein</fullName>
    </submittedName>
</protein>
<evidence type="ECO:0000313" key="2">
    <source>
        <dbReference type="EMBL" id="MBW0484892.1"/>
    </source>
</evidence>
<dbReference type="EMBL" id="AVOT02007895">
    <property type="protein sequence ID" value="MBW0484892.1"/>
    <property type="molecule type" value="Genomic_DNA"/>
</dbReference>
<dbReference type="AlphaFoldDB" id="A0A9Q3CLU7"/>
<organism evidence="2 3">
    <name type="scientific">Austropuccinia psidii MF-1</name>
    <dbReference type="NCBI Taxonomy" id="1389203"/>
    <lineage>
        <taxon>Eukaryota</taxon>
        <taxon>Fungi</taxon>
        <taxon>Dikarya</taxon>
        <taxon>Basidiomycota</taxon>
        <taxon>Pucciniomycotina</taxon>
        <taxon>Pucciniomycetes</taxon>
        <taxon>Pucciniales</taxon>
        <taxon>Sphaerophragmiaceae</taxon>
        <taxon>Austropuccinia</taxon>
    </lineage>
</organism>
<evidence type="ECO:0000313" key="3">
    <source>
        <dbReference type="Proteomes" id="UP000765509"/>
    </source>
</evidence>
<accession>A0A9Q3CLU7</accession>
<reference evidence="2" key="1">
    <citation type="submission" date="2021-03" db="EMBL/GenBank/DDBJ databases">
        <title>Draft genome sequence of rust myrtle Austropuccinia psidii MF-1, a brazilian biotype.</title>
        <authorList>
            <person name="Quecine M.C."/>
            <person name="Pachon D.M.R."/>
            <person name="Bonatelli M.L."/>
            <person name="Correr F.H."/>
            <person name="Franceschini L.M."/>
            <person name="Leite T.F."/>
            <person name="Margarido G.R.A."/>
            <person name="Almeida C.A."/>
            <person name="Ferrarezi J.A."/>
            <person name="Labate C.A."/>
        </authorList>
    </citation>
    <scope>NUCLEOTIDE SEQUENCE</scope>
    <source>
        <strain evidence="2">MF-1</strain>
    </source>
</reference>
<evidence type="ECO:0000256" key="1">
    <source>
        <dbReference type="SAM" id="MobiDB-lite"/>
    </source>
</evidence>
<proteinExistence type="predicted"/>
<feature type="compositionally biased region" description="Basic and acidic residues" evidence="1">
    <location>
        <begin position="1"/>
        <end position="16"/>
    </location>
</feature>
<dbReference type="Proteomes" id="UP000765509">
    <property type="component" value="Unassembled WGS sequence"/>
</dbReference>
<name>A0A9Q3CLU7_9BASI</name>
<feature type="region of interest" description="Disordered" evidence="1">
    <location>
        <begin position="1"/>
        <end position="22"/>
    </location>
</feature>
<gene>
    <name evidence="2" type="ORF">O181_024607</name>
</gene>
<sequence>MVRRISREDKRPERPVLKSHKCGSTSHLANTCNKKIKINEFQFIEEAQCTEEKDESDHDSAVSEDKPVEDYPIESTKAFFGVTEVHTYLPKYIEDFYSLINI</sequence>
<keyword evidence="3" id="KW-1185">Reference proteome</keyword>